<evidence type="ECO:0000313" key="2">
    <source>
        <dbReference type="EMBL" id="NBE53235.1"/>
    </source>
</evidence>
<keyword evidence="3" id="KW-1185">Reference proteome</keyword>
<feature type="region of interest" description="Disordered" evidence="1">
    <location>
        <begin position="45"/>
        <end position="77"/>
    </location>
</feature>
<dbReference type="AlphaFoldDB" id="A0A964UX77"/>
<dbReference type="Proteomes" id="UP000598297">
    <property type="component" value="Unassembled WGS sequence"/>
</dbReference>
<sequence length="77" mass="8091">MPESANTTHEALLAGVRESNARIAAEYGDVTDPEWEATLAVVTARATRRPQRAPDTGPEGWHGAPPPGPVPHLSAAL</sequence>
<protein>
    <submittedName>
        <fullName evidence="2">Uncharacterized protein</fullName>
    </submittedName>
</protein>
<comment type="caution">
    <text evidence="2">The sequence shown here is derived from an EMBL/GenBank/DDBJ whole genome shotgun (WGS) entry which is preliminary data.</text>
</comment>
<reference evidence="2" key="1">
    <citation type="submission" date="2020-01" db="EMBL/GenBank/DDBJ databases">
        <title>Whole-genome analyses of novel actinobacteria.</title>
        <authorList>
            <person name="Sahin N."/>
        </authorList>
    </citation>
    <scope>NUCLEOTIDE SEQUENCE</scope>
    <source>
        <strain evidence="2">YC537</strain>
    </source>
</reference>
<evidence type="ECO:0000313" key="3">
    <source>
        <dbReference type="Proteomes" id="UP000598297"/>
    </source>
</evidence>
<name>A0A964UX77_9ACTN</name>
<gene>
    <name evidence="2" type="ORF">GUY60_17780</name>
</gene>
<dbReference type="RefSeq" id="WP_161698937.1">
    <property type="nucleotide sequence ID" value="NZ_JAAAHS010000128.1"/>
</dbReference>
<organism evidence="2 3">
    <name type="scientific">Streptomyces boluensis</name>
    <dbReference type="NCBI Taxonomy" id="1775135"/>
    <lineage>
        <taxon>Bacteria</taxon>
        <taxon>Bacillati</taxon>
        <taxon>Actinomycetota</taxon>
        <taxon>Actinomycetes</taxon>
        <taxon>Kitasatosporales</taxon>
        <taxon>Streptomycetaceae</taxon>
        <taxon>Streptomyces</taxon>
    </lineage>
</organism>
<dbReference type="EMBL" id="JAAAHS010000128">
    <property type="protein sequence ID" value="NBE53235.1"/>
    <property type="molecule type" value="Genomic_DNA"/>
</dbReference>
<proteinExistence type="predicted"/>
<evidence type="ECO:0000256" key="1">
    <source>
        <dbReference type="SAM" id="MobiDB-lite"/>
    </source>
</evidence>
<accession>A0A964UX77</accession>